<dbReference type="STRING" id="2711.A0A067DVV8"/>
<organism evidence="1 2">
    <name type="scientific">Citrus sinensis</name>
    <name type="common">Sweet orange</name>
    <name type="synonym">Citrus aurantium var. sinensis</name>
    <dbReference type="NCBI Taxonomy" id="2711"/>
    <lineage>
        <taxon>Eukaryota</taxon>
        <taxon>Viridiplantae</taxon>
        <taxon>Streptophyta</taxon>
        <taxon>Embryophyta</taxon>
        <taxon>Tracheophyta</taxon>
        <taxon>Spermatophyta</taxon>
        <taxon>Magnoliopsida</taxon>
        <taxon>eudicotyledons</taxon>
        <taxon>Gunneridae</taxon>
        <taxon>Pentapetalae</taxon>
        <taxon>rosids</taxon>
        <taxon>malvids</taxon>
        <taxon>Sapindales</taxon>
        <taxon>Rutaceae</taxon>
        <taxon>Aurantioideae</taxon>
        <taxon>Citrus</taxon>
    </lineage>
</organism>
<sequence length="75" mass="8393">MGGACSRKRDQVDNEDGLHGGVCGRYQKSCSSKWLMTSFSRPPLDIQRGEGKCPSLRELCAYKIREVCCVHLMRG</sequence>
<reference evidence="1 2" key="1">
    <citation type="submission" date="2014-04" db="EMBL/GenBank/DDBJ databases">
        <authorList>
            <consortium name="International Citrus Genome Consortium"/>
            <person name="Gmitter F."/>
            <person name="Chen C."/>
            <person name="Farmerie W."/>
            <person name="Harkins T."/>
            <person name="Desany B."/>
            <person name="Mohiuddin M."/>
            <person name="Kodira C."/>
            <person name="Borodovsky M."/>
            <person name="Lomsadze A."/>
            <person name="Burns P."/>
            <person name="Jenkins J."/>
            <person name="Prochnik S."/>
            <person name="Shu S."/>
            <person name="Chapman J."/>
            <person name="Pitluck S."/>
            <person name="Schmutz J."/>
            <person name="Rokhsar D."/>
        </authorList>
    </citation>
    <scope>NUCLEOTIDE SEQUENCE</scope>
</reference>
<evidence type="ECO:0000313" key="2">
    <source>
        <dbReference type="Proteomes" id="UP000027120"/>
    </source>
</evidence>
<protein>
    <submittedName>
        <fullName evidence="1">Uncharacterized protein</fullName>
    </submittedName>
</protein>
<accession>A0A067DVV8</accession>
<name>A0A067DVV8_CITSI</name>
<gene>
    <name evidence="1" type="ORF">CISIN_1g035038mg</name>
</gene>
<evidence type="ECO:0000313" key="1">
    <source>
        <dbReference type="EMBL" id="KDO42721.1"/>
    </source>
</evidence>
<dbReference type="AlphaFoldDB" id="A0A067DVV8"/>
<dbReference type="Proteomes" id="UP000027120">
    <property type="component" value="Unassembled WGS sequence"/>
</dbReference>
<dbReference type="EMBL" id="KK785442">
    <property type="protein sequence ID" value="KDO42721.1"/>
    <property type="molecule type" value="Genomic_DNA"/>
</dbReference>
<keyword evidence="2" id="KW-1185">Reference proteome</keyword>
<proteinExistence type="predicted"/>